<organism evidence="4 5">
    <name type="scientific">Pseudomonas jessenii</name>
    <dbReference type="NCBI Taxonomy" id="77298"/>
    <lineage>
        <taxon>Bacteria</taxon>
        <taxon>Pseudomonadati</taxon>
        <taxon>Pseudomonadota</taxon>
        <taxon>Gammaproteobacteria</taxon>
        <taxon>Pseudomonadales</taxon>
        <taxon>Pseudomonadaceae</taxon>
        <taxon>Pseudomonas</taxon>
    </lineage>
</organism>
<dbReference type="Proteomes" id="UP000247437">
    <property type="component" value="Unassembled WGS sequence"/>
</dbReference>
<accession>A0A2W0ENT0</accession>
<evidence type="ECO:0000256" key="1">
    <source>
        <dbReference type="ARBA" id="ARBA00005336"/>
    </source>
</evidence>
<dbReference type="InterPro" id="IPR013783">
    <property type="entry name" value="Ig-like_fold"/>
</dbReference>
<evidence type="ECO:0000259" key="3">
    <source>
        <dbReference type="PROSITE" id="PS51820"/>
    </source>
</evidence>
<comment type="similarity">
    <text evidence="1">Belongs to the glycosyl hydrolase 3 family.</text>
</comment>
<dbReference type="PROSITE" id="PS51820">
    <property type="entry name" value="PA14"/>
    <property type="match status" value="1"/>
</dbReference>
<dbReference type="SMART" id="SM01217">
    <property type="entry name" value="Fn3_like"/>
    <property type="match status" value="1"/>
</dbReference>
<dbReference type="Gene3D" id="3.20.20.300">
    <property type="entry name" value="Glycoside hydrolase, family 3, N-terminal domain"/>
    <property type="match status" value="1"/>
</dbReference>
<dbReference type="Gene3D" id="3.40.50.1700">
    <property type="entry name" value="Glycoside hydrolase family 3 C-terminal domain"/>
    <property type="match status" value="1"/>
</dbReference>
<comment type="caution">
    <text evidence="4">The sequence shown here is derived from an EMBL/GenBank/DDBJ whole genome shotgun (WGS) entry which is preliminary data.</text>
</comment>
<gene>
    <name evidence="4" type="ORF">CRX42_15680</name>
</gene>
<sequence>MPTLSEQLSLEQQAILTAGHDMWATAALPEHGLASIRFADGPMGLTGGRVDERDIALLTPCGTALGASWDHSLVYRIGQLIGDEARRVGVQAVLGPNLNLPRSPLAGRAFEQFSEDPQLTAELGSQWIAGVQQRGVASVAKHVVCNDSETDRRGMNSVVDESTVREVYLWPFEYAARKGVWGMLTAYNHLNGTPCAEHAQVLRHWLKDEVQWDGLLMSDWFGTRHGIRSIEAGLDLEMPGPSRHMGEKLQPHLRDGMIRPENLAQAVDRVERLANRVHAPAPAPCSYDPLELLEEAAASGLVLLKNHDKLLPLKADDTSTLAVIGPNAKVPCYQGGTFAKVALSPSTPTVSQALEDHFVSAGWTVETALGVQPDYRLPPLTAFDLRAANGEQGLDVSFFDFPTSSQPIHHEVRYTSSMVWFKEMPGIGSLLQLKGSASIETSTTFTPVHSGVHRFCIGGTGEATLLIDGQPCLNYDGVALDGDIMGKLMQGAHSSFVRYLYAGQAISLKLRMNFGASLAHGLWFGCEPPDQADLLDEAVALAKRVERVVLVVGETPDAGLESVDRKTTYLPAAQIELIEKVCAVNANTVVVINAAHAVDTSCLTNAGAVLMAWYPGQQFGVALAKVLSGEREPGGRLPITFASREEDYPAWSLTPDCHGDLHYNDGTRIGYRSFAHKGVMPAYSLGHGLSYAEFAYEHFTLHGQGVDDLGITVTLRNTAQRAGKEVIQVYLQGPGHESYIRLAAFSAVWVEDNETIEVWLPLPRHCFEEWRDGRWSLVVGNHIVHIGRSVSDHRLQTCLSVSDGGDVKIL</sequence>
<name>A0A2W0ENT0_PSEJE</name>
<dbReference type="AlphaFoldDB" id="A0A2W0ENT0"/>
<feature type="domain" description="PA14" evidence="3">
    <location>
        <begin position="389"/>
        <end position="540"/>
    </location>
</feature>
<dbReference type="GO" id="GO:0008422">
    <property type="term" value="F:beta-glucosidase activity"/>
    <property type="evidence" value="ECO:0007669"/>
    <property type="project" value="TreeGrafter"/>
</dbReference>
<reference evidence="4 5" key="1">
    <citation type="journal article" date="2018" name="Appl. Microbiol. Biotechnol.">
        <title>Characterization of the caprolactam degradation pathway in Pseudomonas jessenii using mass spectrometry-based proteomics.</title>
        <authorList>
            <person name="Otzen M."/>
            <person name="Palacio C."/>
            <person name="Janssen D.B."/>
        </authorList>
    </citation>
    <scope>NUCLEOTIDE SEQUENCE [LARGE SCALE GENOMIC DNA]</scope>
    <source>
        <strain evidence="4 5">GO3</strain>
    </source>
</reference>
<dbReference type="Pfam" id="PF00933">
    <property type="entry name" value="Glyco_hydro_3"/>
    <property type="match status" value="1"/>
</dbReference>
<dbReference type="InterPro" id="IPR017853">
    <property type="entry name" value="GH"/>
</dbReference>
<dbReference type="PANTHER" id="PTHR42715">
    <property type="entry name" value="BETA-GLUCOSIDASE"/>
    <property type="match status" value="1"/>
</dbReference>
<dbReference type="InterPro" id="IPR050288">
    <property type="entry name" value="Cellulose_deg_GH3"/>
</dbReference>
<dbReference type="PANTHER" id="PTHR42715:SF10">
    <property type="entry name" value="BETA-GLUCOSIDASE"/>
    <property type="match status" value="1"/>
</dbReference>
<dbReference type="OrthoDB" id="9781691at2"/>
<dbReference type="SUPFAM" id="SSF51445">
    <property type="entry name" value="(Trans)glycosidases"/>
    <property type="match status" value="1"/>
</dbReference>
<protein>
    <submittedName>
        <fullName evidence="4">Beta-glucosidase</fullName>
    </submittedName>
</protein>
<evidence type="ECO:0000313" key="5">
    <source>
        <dbReference type="Proteomes" id="UP000247437"/>
    </source>
</evidence>
<keyword evidence="2" id="KW-0378">Hydrolase</keyword>
<dbReference type="GO" id="GO:0009251">
    <property type="term" value="P:glucan catabolic process"/>
    <property type="evidence" value="ECO:0007669"/>
    <property type="project" value="TreeGrafter"/>
</dbReference>
<proteinExistence type="inferred from homology"/>
<dbReference type="Gene3D" id="2.60.120.260">
    <property type="entry name" value="Galactose-binding domain-like"/>
    <property type="match status" value="1"/>
</dbReference>
<dbReference type="PRINTS" id="PR00133">
    <property type="entry name" value="GLHYDRLASE3"/>
</dbReference>
<dbReference type="InterPro" id="IPR036962">
    <property type="entry name" value="Glyco_hydro_3_N_sf"/>
</dbReference>
<dbReference type="InterPro" id="IPR001764">
    <property type="entry name" value="Glyco_hydro_3_N"/>
</dbReference>
<dbReference type="Pfam" id="PF14310">
    <property type="entry name" value="Fn3-like"/>
    <property type="match status" value="1"/>
</dbReference>
<dbReference type="Pfam" id="PF01915">
    <property type="entry name" value="Glyco_hydro_3_C"/>
    <property type="match status" value="1"/>
</dbReference>
<dbReference type="InterPro" id="IPR002772">
    <property type="entry name" value="Glyco_hydro_3_C"/>
</dbReference>
<evidence type="ECO:0000256" key="2">
    <source>
        <dbReference type="ARBA" id="ARBA00022801"/>
    </source>
</evidence>
<dbReference type="InterPro" id="IPR037524">
    <property type="entry name" value="PA14/GLEYA"/>
</dbReference>
<dbReference type="Gene3D" id="2.60.40.10">
    <property type="entry name" value="Immunoglobulins"/>
    <property type="match status" value="1"/>
</dbReference>
<dbReference type="RefSeq" id="WP_110660210.1">
    <property type="nucleotide sequence ID" value="NZ_PDLL01000176.1"/>
</dbReference>
<dbReference type="InterPro" id="IPR036881">
    <property type="entry name" value="Glyco_hydro_3_C_sf"/>
</dbReference>
<dbReference type="InterPro" id="IPR026891">
    <property type="entry name" value="Fn3-like"/>
</dbReference>
<dbReference type="SUPFAM" id="SSF52279">
    <property type="entry name" value="Beta-D-glucan exohydrolase, C-terminal domain"/>
    <property type="match status" value="1"/>
</dbReference>
<evidence type="ECO:0000313" key="4">
    <source>
        <dbReference type="EMBL" id="PYY69617.1"/>
    </source>
</evidence>
<dbReference type="EMBL" id="PDLL01000176">
    <property type="protein sequence ID" value="PYY69617.1"/>
    <property type="molecule type" value="Genomic_DNA"/>
</dbReference>